<evidence type="ECO:0000313" key="2">
    <source>
        <dbReference type="EMBL" id="GGF28630.1"/>
    </source>
</evidence>
<dbReference type="InterPro" id="IPR008807">
    <property type="entry name" value="ROS_MUCR"/>
</dbReference>
<dbReference type="AlphaFoldDB" id="A0A8J3E509"/>
<dbReference type="Proteomes" id="UP000646365">
    <property type="component" value="Unassembled WGS sequence"/>
</dbReference>
<reference evidence="2" key="2">
    <citation type="submission" date="2020-09" db="EMBL/GenBank/DDBJ databases">
        <authorList>
            <person name="Sun Q."/>
            <person name="Zhou Y."/>
        </authorList>
    </citation>
    <scope>NUCLEOTIDE SEQUENCE</scope>
    <source>
        <strain evidence="2">CGMCC 1.15725</strain>
    </source>
</reference>
<dbReference type="InterPro" id="IPR041920">
    <property type="entry name" value="ROS/MUCR_sf"/>
</dbReference>
<reference evidence="2" key="1">
    <citation type="journal article" date="2014" name="Int. J. Syst. Evol. Microbiol.">
        <title>Complete genome sequence of Corynebacterium casei LMG S-19264T (=DSM 44701T), isolated from a smear-ripened cheese.</title>
        <authorList>
            <consortium name="US DOE Joint Genome Institute (JGI-PGF)"/>
            <person name="Walter F."/>
            <person name="Albersmeier A."/>
            <person name="Kalinowski J."/>
            <person name="Ruckert C."/>
        </authorList>
    </citation>
    <scope>NUCLEOTIDE SEQUENCE</scope>
    <source>
        <strain evidence="2">CGMCC 1.15725</strain>
    </source>
</reference>
<name>A0A8J3E509_9PROT</name>
<evidence type="ECO:0000313" key="3">
    <source>
        <dbReference type="Proteomes" id="UP000646365"/>
    </source>
</evidence>
<dbReference type="GO" id="GO:0008270">
    <property type="term" value="F:zinc ion binding"/>
    <property type="evidence" value="ECO:0007669"/>
    <property type="project" value="InterPro"/>
</dbReference>
<accession>A0A8J3E509</accession>
<sequence>MEKPMEKATEDGLMRMTADVVAAYVSNNSLPTIQLPEVINAVYNSLRGLDSTPPELKAEPAKPAVPVKKSITPEYLVCLEDGKKLKMLKRHLRSTYNMTPDEYRAKWGLPPDYPMVAPNYAAQRSAFAKEIGLGRGAGRTSGRRPSKK</sequence>
<keyword evidence="3" id="KW-1185">Reference proteome</keyword>
<dbReference type="Pfam" id="PF05443">
    <property type="entry name" value="ROS_MUCR"/>
    <property type="match status" value="1"/>
</dbReference>
<dbReference type="GO" id="GO:0003677">
    <property type="term" value="F:DNA binding"/>
    <property type="evidence" value="ECO:0007669"/>
    <property type="project" value="InterPro"/>
</dbReference>
<evidence type="ECO:0000256" key="1">
    <source>
        <dbReference type="ARBA" id="ARBA00007031"/>
    </source>
</evidence>
<dbReference type="EMBL" id="BMJQ01000010">
    <property type="protein sequence ID" value="GGF28630.1"/>
    <property type="molecule type" value="Genomic_DNA"/>
</dbReference>
<comment type="similarity">
    <text evidence="1">Belongs to the ros/MucR family.</text>
</comment>
<proteinExistence type="inferred from homology"/>
<dbReference type="GO" id="GO:0006355">
    <property type="term" value="P:regulation of DNA-templated transcription"/>
    <property type="evidence" value="ECO:0007669"/>
    <property type="project" value="InterPro"/>
</dbReference>
<comment type="caution">
    <text evidence="2">The sequence shown here is derived from an EMBL/GenBank/DDBJ whole genome shotgun (WGS) entry which is preliminary data.</text>
</comment>
<gene>
    <name evidence="2" type="ORF">GCM10011611_38390</name>
</gene>
<protein>
    <submittedName>
        <fullName evidence="2">MucR family transcriptional regulator</fullName>
    </submittedName>
</protein>
<organism evidence="2 3">
    <name type="scientific">Aliidongia dinghuensis</name>
    <dbReference type="NCBI Taxonomy" id="1867774"/>
    <lineage>
        <taxon>Bacteria</taxon>
        <taxon>Pseudomonadati</taxon>
        <taxon>Pseudomonadota</taxon>
        <taxon>Alphaproteobacteria</taxon>
        <taxon>Rhodospirillales</taxon>
        <taxon>Dongiaceae</taxon>
        <taxon>Aliidongia</taxon>
    </lineage>
</organism>
<dbReference type="Gene3D" id="1.10.10.1550">
    <property type="entry name" value="ROS/MUCR transcriptional regulator protein"/>
    <property type="match status" value="1"/>
</dbReference>